<protein>
    <submittedName>
        <fullName evidence="1">Uncharacterized protein</fullName>
    </submittedName>
</protein>
<accession>A0A3M4SZF1</accession>
<gene>
    <name evidence="1" type="ORF">ALP90_02257</name>
</gene>
<comment type="caution">
    <text evidence="1">The sequence shown here is derived from an EMBL/GenBank/DDBJ whole genome shotgun (WGS) entry which is preliminary data.</text>
</comment>
<evidence type="ECO:0000313" key="2">
    <source>
        <dbReference type="Proteomes" id="UP000271097"/>
    </source>
</evidence>
<proteinExistence type="predicted"/>
<dbReference type="Proteomes" id="UP000271097">
    <property type="component" value="Unassembled WGS sequence"/>
</dbReference>
<dbReference type="AlphaFoldDB" id="A0A3M4SZF1"/>
<reference evidence="1 2" key="1">
    <citation type="submission" date="2018-08" db="EMBL/GenBank/DDBJ databases">
        <title>Recombination of ecologically and evolutionarily significant loci maintains genetic cohesion in the Pseudomonas syringae species complex.</title>
        <authorList>
            <person name="Dillon M."/>
            <person name="Thakur S."/>
            <person name="Almeida R.N.D."/>
            <person name="Weir B.S."/>
            <person name="Guttman D.S."/>
        </authorList>
    </citation>
    <scope>NUCLEOTIDE SEQUENCE [LARGE SCALE GENOMIC DNA]</scope>
    <source>
        <strain evidence="1 2">ICMP 5931</strain>
    </source>
</reference>
<sequence length="51" mass="5699">MVVSRSRVMTRANSPPMVVDQKEDLLVANYAHRELQLSAKSGPKETLKKTS</sequence>
<name>A0A3M4SZF1_PSEA0</name>
<evidence type="ECO:0000313" key="1">
    <source>
        <dbReference type="EMBL" id="RMR20277.1"/>
    </source>
</evidence>
<dbReference type="EMBL" id="RBRS01000147">
    <property type="protein sequence ID" value="RMR20277.1"/>
    <property type="molecule type" value="Genomic_DNA"/>
</dbReference>
<organism evidence="1 2">
    <name type="scientific">Pseudomonas amygdali pv. ulmi</name>
    <dbReference type="NCBI Taxonomy" id="251720"/>
    <lineage>
        <taxon>Bacteria</taxon>
        <taxon>Pseudomonadati</taxon>
        <taxon>Pseudomonadota</taxon>
        <taxon>Gammaproteobacteria</taxon>
        <taxon>Pseudomonadales</taxon>
        <taxon>Pseudomonadaceae</taxon>
        <taxon>Pseudomonas</taxon>
        <taxon>Pseudomonas amygdali</taxon>
    </lineage>
</organism>